<dbReference type="AlphaFoldDB" id="A0A1R1XT38"/>
<sequence length="94" mass="10716">MCTSRLVMCADAFAGVEVPSGNDDIKCAYLLLCWICGWLIAPELEPVTYGWLNVIVERPLRIELLVFAGYHKLFFGTRSMNMDGSEFFHFEMKS</sequence>
<dbReference type="EMBL" id="LSSN01001964">
    <property type="protein sequence ID" value="OMJ17709.1"/>
    <property type="molecule type" value="Genomic_DNA"/>
</dbReference>
<gene>
    <name evidence="1" type="ORF">AYI70_g5798</name>
</gene>
<proteinExistence type="predicted"/>
<protein>
    <submittedName>
        <fullName evidence="1">Uncharacterized protein</fullName>
    </submittedName>
</protein>
<comment type="caution">
    <text evidence="1">The sequence shown here is derived from an EMBL/GenBank/DDBJ whole genome shotgun (WGS) entry which is preliminary data.</text>
</comment>
<accession>A0A1R1XT38</accession>
<keyword evidence="2" id="KW-1185">Reference proteome</keyword>
<dbReference type="Proteomes" id="UP000187283">
    <property type="component" value="Unassembled WGS sequence"/>
</dbReference>
<reference evidence="1 2" key="1">
    <citation type="submission" date="2017-01" db="EMBL/GenBank/DDBJ databases">
        <authorList>
            <person name="Mah S.A."/>
            <person name="Swanson W.J."/>
            <person name="Moy G.W."/>
            <person name="Vacquier V.D."/>
        </authorList>
    </citation>
    <scope>NUCLEOTIDE SEQUENCE [LARGE SCALE GENOMIC DNA]</scope>
    <source>
        <strain evidence="1 2">GSMNP</strain>
    </source>
</reference>
<name>A0A1R1XT38_9FUNG</name>
<evidence type="ECO:0000313" key="1">
    <source>
        <dbReference type="EMBL" id="OMJ17709.1"/>
    </source>
</evidence>
<evidence type="ECO:0000313" key="2">
    <source>
        <dbReference type="Proteomes" id="UP000187283"/>
    </source>
</evidence>
<organism evidence="1 2">
    <name type="scientific">Smittium culicis</name>
    <dbReference type="NCBI Taxonomy" id="133412"/>
    <lineage>
        <taxon>Eukaryota</taxon>
        <taxon>Fungi</taxon>
        <taxon>Fungi incertae sedis</taxon>
        <taxon>Zoopagomycota</taxon>
        <taxon>Kickxellomycotina</taxon>
        <taxon>Harpellomycetes</taxon>
        <taxon>Harpellales</taxon>
        <taxon>Legeriomycetaceae</taxon>
        <taxon>Smittium</taxon>
    </lineage>
</organism>